<protein>
    <submittedName>
        <fullName evidence="2">CDP-diacylglycerol/glycerol-3-phosphate 3-phosphatidyltransferase</fullName>
    </submittedName>
</protein>
<feature type="transmembrane region" description="Helical" evidence="1">
    <location>
        <begin position="182"/>
        <end position="201"/>
    </location>
</feature>
<reference evidence="2 3" key="1">
    <citation type="journal article" date="2015" name="Nature">
        <title>rRNA introns, odd ribosomes, and small enigmatic genomes across a large radiation of phyla.</title>
        <authorList>
            <person name="Brown C.T."/>
            <person name="Hug L.A."/>
            <person name="Thomas B.C."/>
            <person name="Sharon I."/>
            <person name="Castelle C.J."/>
            <person name="Singh A."/>
            <person name="Wilkins M.J."/>
            <person name="Williams K.H."/>
            <person name="Banfield J.F."/>
        </authorList>
    </citation>
    <scope>NUCLEOTIDE SEQUENCE [LARGE SCALE GENOMIC DNA]</scope>
</reference>
<dbReference type="Proteomes" id="UP000034048">
    <property type="component" value="Unassembled WGS sequence"/>
</dbReference>
<proteinExistence type="predicted"/>
<dbReference type="InterPro" id="IPR000462">
    <property type="entry name" value="CDP-OH_P_trans"/>
</dbReference>
<feature type="transmembrane region" description="Helical" evidence="1">
    <location>
        <begin position="92"/>
        <end position="110"/>
    </location>
</feature>
<dbReference type="GO" id="GO:0016020">
    <property type="term" value="C:membrane"/>
    <property type="evidence" value="ECO:0007669"/>
    <property type="project" value="InterPro"/>
</dbReference>
<evidence type="ECO:0000313" key="3">
    <source>
        <dbReference type="Proteomes" id="UP000034048"/>
    </source>
</evidence>
<gene>
    <name evidence="2" type="ORF">UT42_C0025G0004</name>
</gene>
<dbReference type="GO" id="GO:0008654">
    <property type="term" value="P:phospholipid biosynthetic process"/>
    <property type="evidence" value="ECO:0007669"/>
    <property type="project" value="InterPro"/>
</dbReference>
<keyword evidence="1" id="KW-1133">Transmembrane helix</keyword>
<keyword evidence="1" id="KW-0812">Transmembrane</keyword>
<keyword evidence="1" id="KW-0472">Membrane</keyword>
<feature type="transmembrane region" description="Helical" evidence="1">
    <location>
        <begin position="51"/>
        <end position="72"/>
    </location>
</feature>
<dbReference type="AlphaFoldDB" id="A0A0G0QW14"/>
<keyword evidence="2" id="KW-0808">Transferase</keyword>
<comment type="caution">
    <text evidence="2">The sequence shown here is derived from an EMBL/GenBank/DDBJ whole genome shotgun (WGS) entry which is preliminary data.</text>
</comment>
<dbReference type="GO" id="GO:0016780">
    <property type="term" value="F:phosphotransferase activity, for other substituted phosphate groups"/>
    <property type="evidence" value="ECO:0007669"/>
    <property type="project" value="InterPro"/>
</dbReference>
<evidence type="ECO:0000313" key="2">
    <source>
        <dbReference type="EMBL" id="KKR14545.1"/>
    </source>
</evidence>
<accession>A0A0G0QW14</accession>
<sequence length="211" mass="24432">MTVEIVQKKWWLKQPQFFLIRQTGGFKKFVEYCAVLPANFWSGIRLLGAPVVIWLLTIEPIYGLIAYVLFAVTDSVDGPVAVYRNEVGQGGAFLDALVDKLFVLPIMWYIGLYDQMIIESWLFWYMVVVELGGRLFLGVYWYLRGWTFDAHSNRWGKLKFGWQCALLASLFFSYFLNWPWYTITYVVLVFINILATLSVAVHMSAPKPQAN</sequence>
<organism evidence="2 3">
    <name type="scientific">Candidatus Falkowbacteria bacterium GW2011_GWA2_39_24</name>
    <dbReference type="NCBI Taxonomy" id="1618634"/>
    <lineage>
        <taxon>Bacteria</taxon>
        <taxon>Candidatus Falkowiibacteriota</taxon>
    </lineage>
</organism>
<dbReference type="Gene3D" id="1.20.120.1760">
    <property type="match status" value="1"/>
</dbReference>
<dbReference type="EMBL" id="LBWS01000025">
    <property type="protein sequence ID" value="KKR14545.1"/>
    <property type="molecule type" value="Genomic_DNA"/>
</dbReference>
<feature type="transmembrane region" description="Helical" evidence="1">
    <location>
        <begin position="122"/>
        <end position="143"/>
    </location>
</feature>
<evidence type="ECO:0000256" key="1">
    <source>
        <dbReference type="SAM" id="Phobius"/>
    </source>
</evidence>
<dbReference type="InterPro" id="IPR043130">
    <property type="entry name" value="CDP-OH_PTrfase_TM_dom"/>
</dbReference>
<name>A0A0G0QW14_9BACT</name>
<dbReference type="Pfam" id="PF01066">
    <property type="entry name" value="CDP-OH_P_transf"/>
    <property type="match status" value="1"/>
</dbReference>